<dbReference type="Pfam" id="PF08889">
    <property type="entry name" value="WbqC"/>
    <property type="match status" value="1"/>
</dbReference>
<sequence length="229" mass="27139">MQPYLFPYIGYFQLINAVDTFLIYDDVQFIKGGWINRNRLLINGTDRMFIFNIKKDSYKANINERYFIENIEYEKDKFIKSIYFSYKNAPYFTDSIGLIENIVSYKENNLSKFIINSIKAICNCLEINTEILVSSNLMIGENLKGEDRIIFINKNLKSNTYINAIGGKNIYSHQPFNREGINLHFIQCKNIEYKQFNNPFINNLSIIDVFMFNSKEQIKKYLCEYELIK</sequence>
<evidence type="ECO:0000313" key="1">
    <source>
        <dbReference type="EMBL" id="KAB3526672.1"/>
    </source>
</evidence>
<comment type="caution">
    <text evidence="1">The sequence shown here is derived from an EMBL/GenBank/DDBJ whole genome shotgun (WGS) entry which is preliminary data.</text>
</comment>
<keyword evidence="2" id="KW-1185">Reference proteome</keyword>
<gene>
    <name evidence="1" type="ORF">F8153_13630</name>
</gene>
<proteinExistence type="predicted"/>
<dbReference type="AlphaFoldDB" id="A0A833HLU3"/>
<evidence type="ECO:0000313" key="2">
    <source>
        <dbReference type="Proteomes" id="UP000465601"/>
    </source>
</evidence>
<dbReference type="InterPro" id="IPR014985">
    <property type="entry name" value="WbqC"/>
</dbReference>
<dbReference type="OrthoDB" id="3611744at2"/>
<accession>A0A833HLU3</accession>
<dbReference type="Proteomes" id="UP000465601">
    <property type="component" value="Unassembled WGS sequence"/>
</dbReference>
<protein>
    <submittedName>
        <fullName evidence="1">WbqC family protein</fullName>
    </submittedName>
</protein>
<dbReference type="EMBL" id="WBZB01000051">
    <property type="protein sequence ID" value="KAB3526672.1"/>
    <property type="molecule type" value="Genomic_DNA"/>
</dbReference>
<name>A0A833HLU3_9FIRM</name>
<organism evidence="1 2">
    <name type="scientific">Alkaliphilus serpentinus</name>
    <dbReference type="NCBI Taxonomy" id="1482731"/>
    <lineage>
        <taxon>Bacteria</taxon>
        <taxon>Bacillati</taxon>
        <taxon>Bacillota</taxon>
        <taxon>Clostridia</taxon>
        <taxon>Peptostreptococcales</taxon>
        <taxon>Natronincolaceae</taxon>
        <taxon>Alkaliphilus</taxon>
    </lineage>
</organism>
<reference evidence="1 2" key="1">
    <citation type="submission" date="2019-10" db="EMBL/GenBank/DDBJ databases">
        <title>Alkaliphilus serpentinus sp. nov. and Alkaliphilus pronyensis sp. nov., two novel anaerobic alkaliphilic species isolated from the serpentinized-hosted hydrothermal field of the Prony Bay (New Caledonia).</title>
        <authorList>
            <person name="Postec A."/>
        </authorList>
    </citation>
    <scope>NUCLEOTIDE SEQUENCE [LARGE SCALE GENOMIC DNA]</scope>
    <source>
        <strain evidence="1 2">LacT</strain>
    </source>
</reference>